<evidence type="ECO:0000313" key="2">
    <source>
        <dbReference type="Proteomes" id="UP001145742"/>
    </source>
</evidence>
<reference evidence="1" key="1">
    <citation type="submission" date="2019-10" db="EMBL/GenBank/DDBJ databases">
        <authorList>
            <person name="Soares A.E.R."/>
            <person name="Aleixo A."/>
            <person name="Schneider P."/>
            <person name="Miyaki C.Y."/>
            <person name="Schneider M.P."/>
            <person name="Mello C."/>
            <person name="Vasconcelos A.T.R."/>
        </authorList>
    </citation>
    <scope>NUCLEOTIDE SEQUENCE</scope>
    <source>
        <tissue evidence="1">Muscle</tissue>
    </source>
</reference>
<comment type="caution">
    <text evidence="1">The sequence shown here is derived from an EMBL/GenBank/DDBJ whole genome shotgun (WGS) entry which is preliminary data.</text>
</comment>
<proteinExistence type="predicted"/>
<evidence type="ECO:0008006" key="3">
    <source>
        <dbReference type="Google" id="ProtNLM"/>
    </source>
</evidence>
<keyword evidence="2" id="KW-1185">Reference proteome</keyword>
<dbReference type="PANTHER" id="PTHR33332">
    <property type="entry name" value="REVERSE TRANSCRIPTASE DOMAIN-CONTAINING PROTEIN"/>
    <property type="match status" value="1"/>
</dbReference>
<evidence type="ECO:0000313" key="1">
    <source>
        <dbReference type="EMBL" id="KAJ7426167.1"/>
    </source>
</evidence>
<name>A0ABQ9DP51_9PASS</name>
<dbReference type="Proteomes" id="UP001145742">
    <property type="component" value="Unassembled WGS sequence"/>
</dbReference>
<gene>
    <name evidence="1" type="ORF">WISP_18103</name>
</gene>
<organism evidence="1 2">
    <name type="scientific">Willisornis vidua</name>
    <name type="common">Xingu scale-backed antbird</name>
    <dbReference type="NCBI Taxonomy" id="1566151"/>
    <lineage>
        <taxon>Eukaryota</taxon>
        <taxon>Metazoa</taxon>
        <taxon>Chordata</taxon>
        <taxon>Craniata</taxon>
        <taxon>Vertebrata</taxon>
        <taxon>Euteleostomi</taxon>
        <taxon>Archelosauria</taxon>
        <taxon>Archosauria</taxon>
        <taxon>Dinosauria</taxon>
        <taxon>Saurischia</taxon>
        <taxon>Theropoda</taxon>
        <taxon>Coelurosauria</taxon>
        <taxon>Aves</taxon>
        <taxon>Neognathae</taxon>
        <taxon>Neoaves</taxon>
        <taxon>Telluraves</taxon>
        <taxon>Australaves</taxon>
        <taxon>Passeriformes</taxon>
        <taxon>Thamnophilidae</taxon>
        <taxon>Willisornis</taxon>
    </lineage>
</organism>
<sequence length="152" mass="17661">MLSNSFEFAVFLPCGTIEVHPRILKELADVIIKPLSMIFEQSWESREVPADWKLVNGVTIFKNSKKEYPGNYRPVSLTSVSGKVVERIIHDRKRDLDKLEKWACGNVMRFNKIKCKVLHMAQGNPLYQYKLEDEQMESSPAKKDLGWMRGWT</sequence>
<accession>A0ABQ9DP51</accession>
<dbReference type="EMBL" id="WHWB01032295">
    <property type="protein sequence ID" value="KAJ7426167.1"/>
    <property type="molecule type" value="Genomic_DNA"/>
</dbReference>
<protein>
    <recommendedName>
        <fullName evidence="3">Rna-directed dna polymerase from mobile element jockey-like</fullName>
    </recommendedName>
</protein>